<evidence type="ECO:0000259" key="1">
    <source>
        <dbReference type="Pfam" id="PF00724"/>
    </source>
</evidence>
<dbReference type="EMBL" id="CAJJDM010000021">
    <property type="protein sequence ID" value="CAD8055740.1"/>
    <property type="molecule type" value="Genomic_DNA"/>
</dbReference>
<reference evidence="2" key="1">
    <citation type="submission" date="2021-01" db="EMBL/GenBank/DDBJ databases">
        <authorList>
            <consortium name="Genoscope - CEA"/>
            <person name="William W."/>
        </authorList>
    </citation>
    <scope>NUCLEOTIDE SEQUENCE</scope>
</reference>
<dbReference type="InterPro" id="IPR001155">
    <property type="entry name" value="OxRdtase_FMN_N"/>
</dbReference>
<comment type="caution">
    <text evidence="2">The sequence shown here is derived from an EMBL/GenBank/DDBJ whole genome shotgun (WGS) entry which is preliminary data.</text>
</comment>
<dbReference type="PANTHER" id="PTHR22893">
    <property type="entry name" value="NADH OXIDOREDUCTASE-RELATED"/>
    <property type="match status" value="1"/>
</dbReference>
<dbReference type="PANTHER" id="PTHR22893:SF91">
    <property type="entry name" value="NADPH DEHYDROGENASE 2-RELATED"/>
    <property type="match status" value="1"/>
</dbReference>
<dbReference type="OMA" id="TGSADNY"/>
<evidence type="ECO:0000313" key="3">
    <source>
        <dbReference type="Proteomes" id="UP000688137"/>
    </source>
</evidence>
<organism evidence="2 3">
    <name type="scientific">Paramecium primaurelia</name>
    <dbReference type="NCBI Taxonomy" id="5886"/>
    <lineage>
        <taxon>Eukaryota</taxon>
        <taxon>Sar</taxon>
        <taxon>Alveolata</taxon>
        <taxon>Ciliophora</taxon>
        <taxon>Intramacronucleata</taxon>
        <taxon>Oligohymenophorea</taxon>
        <taxon>Peniculida</taxon>
        <taxon>Parameciidae</taxon>
        <taxon>Paramecium</taxon>
    </lineage>
</organism>
<evidence type="ECO:0000313" key="2">
    <source>
        <dbReference type="EMBL" id="CAD8055740.1"/>
    </source>
</evidence>
<proteinExistence type="predicted"/>
<sequence>MNLFTPFTLGSIQCQNRIGMAAMSRQRCDNKEMIPTQMMKQYYMQRCTAGFIITEGLPLSLDSIAQDGSSAIFNIKQADAWAQIVQELHTKGCKIIAQLWHCGRVTNKINNPLAPSAIKIKNSKYNQPKEMSIDDIQQVIKQYLECSKLIQYAGFDGIEIQASSGYLLDSFLKSSANKRNDNYGGSVQNRCRIILEIIDQLQTVFEPQKLGVKISPITRQYDSYDPNPKELYKYLLEQLNVRNIGFIEIRDDDYPENWLDFGYPSSKSDIANVFEFCRPLFKGCIIGNGKVTPEIGDELIKKHFCDAISFGRLFTSNPDLVDKIKNGDKLNEVDNSTLLSQGPKGYIY</sequence>
<keyword evidence="3" id="KW-1185">Reference proteome</keyword>
<dbReference type="GO" id="GO:0016491">
    <property type="term" value="F:oxidoreductase activity"/>
    <property type="evidence" value="ECO:0007669"/>
    <property type="project" value="InterPro"/>
</dbReference>
<dbReference type="InterPro" id="IPR045247">
    <property type="entry name" value="Oye-like"/>
</dbReference>
<gene>
    <name evidence="2" type="ORF">PPRIM_AZ9-3.1.T0230332</name>
</gene>
<dbReference type="AlphaFoldDB" id="A0A8S1KJS2"/>
<feature type="domain" description="NADH:flavin oxidoreductase/NADH oxidase N-terminal" evidence="1">
    <location>
        <begin position="2"/>
        <end position="330"/>
    </location>
</feature>
<accession>A0A8S1KJS2</accession>
<dbReference type="GO" id="GO:0010181">
    <property type="term" value="F:FMN binding"/>
    <property type="evidence" value="ECO:0007669"/>
    <property type="project" value="InterPro"/>
</dbReference>
<protein>
    <recommendedName>
        <fullName evidence="1">NADH:flavin oxidoreductase/NADH oxidase N-terminal domain-containing protein</fullName>
    </recommendedName>
</protein>
<name>A0A8S1KJS2_PARPR</name>
<dbReference type="Proteomes" id="UP000688137">
    <property type="component" value="Unassembled WGS sequence"/>
</dbReference>
<dbReference type="Pfam" id="PF00724">
    <property type="entry name" value="Oxidored_FMN"/>
    <property type="match status" value="1"/>
</dbReference>